<protein>
    <submittedName>
        <fullName evidence="1">Uncharacterized protein</fullName>
    </submittedName>
</protein>
<dbReference type="AlphaFoldDB" id="A0A1D9QIG1"/>
<evidence type="ECO:0000313" key="1">
    <source>
        <dbReference type="EMBL" id="APA14582.1"/>
    </source>
</evidence>
<dbReference type="VEuPathDB" id="FungiDB:sscle_13g093520"/>
<proteinExistence type="predicted"/>
<sequence length="80" mass="9290">MKKKRKGFFYYIIESKPGAPSSFIFISNPHANNYTVQSCEASCNPPQQHNRFIHTANRKGSGKRNVIVTTFKENREERKK</sequence>
<gene>
    <name evidence="1" type="ORF">sscle_13g093520</name>
</gene>
<name>A0A1D9QIG1_SCLS1</name>
<evidence type="ECO:0000313" key="2">
    <source>
        <dbReference type="Proteomes" id="UP000177798"/>
    </source>
</evidence>
<dbReference type="Proteomes" id="UP000177798">
    <property type="component" value="Chromosome 13"/>
</dbReference>
<accession>A0A1D9QIG1</accession>
<organism evidence="1 2">
    <name type="scientific">Sclerotinia sclerotiorum (strain ATCC 18683 / 1980 / Ss-1)</name>
    <name type="common">White mold</name>
    <name type="synonym">Whetzelinia sclerotiorum</name>
    <dbReference type="NCBI Taxonomy" id="665079"/>
    <lineage>
        <taxon>Eukaryota</taxon>
        <taxon>Fungi</taxon>
        <taxon>Dikarya</taxon>
        <taxon>Ascomycota</taxon>
        <taxon>Pezizomycotina</taxon>
        <taxon>Leotiomycetes</taxon>
        <taxon>Helotiales</taxon>
        <taxon>Sclerotiniaceae</taxon>
        <taxon>Sclerotinia</taxon>
    </lineage>
</organism>
<dbReference type="EMBL" id="CP017826">
    <property type="protein sequence ID" value="APA14582.1"/>
    <property type="molecule type" value="Genomic_DNA"/>
</dbReference>
<reference evidence="2" key="1">
    <citation type="journal article" date="2017" name="Genome Biol. Evol.">
        <title>The complete genome sequence of the phytopathogenic fungus Sclerotinia sclerotiorum reveals insights into the genome architecture of broad host range pathogens.</title>
        <authorList>
            <person name="Derbyshire M."/>
            <person name="Denton-Giles M."/>
            <person name="Hegedus D."/>
            <person name="Seifbarghy S."/>
            <person name="Rollins J."/>
            <person name="van Kan J."/>
            <person name="Seidl M.F."/>
            <person name="Faino L."/>
            <person name="Mbengue M."/>
            <person name="Navaud O."/>
            <person name="Raffaele S."/>
            <person name="Hammond-Kosack K."/>
            <person name="Heard S."/>
            <person name="Oliver R."/>
        </authorList>
    </citation>
    <scope>NUCLEOTIDE SEQUENCE [LARGE SCALE GENOMIC DNA]</scope>
    <source>
        <strain evidence="2">ATCC 18683 / 1980 / Ss-1</strain>
    </source>
</reference>